<keyword evidence="3" id="KW-1185">Reference proteome</keyword>
<evidence type="ECO:0000313" key="3">
    <source>
        <dbReference type="Proteomes" id="UP001519273"/>
    </source>
</evidence>
<sequence>MDLGLTEKIVLVTGGSNGIGEAIATQFGKEKAYVVITYRTDVQGAHNTVKKIEDNGGQAAAVQMDFSNRASIQETVNKVSRRYGHISVLVNNAVSWPSRQGMNNLIDYPDDDWMSMFDINLKGTYLITKEVLPLMQKQPWGRIVHISSDIALDGMAGASAYAAMKASLHGLSRTLSLEFARNNIYSNVVVPGFTLTERALRHFPKEFIKGLIENHPAGRLGAPEDIGNAVVYLGSAANRFINGEVIRVTGGHIGQLA</sequence>
<name>A0ABS4H6T9_9BACL</name>
<dbReference type="Proteomes" id="UP001519273">
    <property type="component" value="Unassembled WGS sequence"/>
</dbReference>
<organism evidence="2 3">
    <name type="scientific">Paenibacillus sediminis</name>
    <dbReference type="NCBI Taxonomy" id="664909"/>
    <lineage>
        <taxon>Bacteria</taxon>
        <taxon>Bacillati</taxon>
        <taxon>Bacillota</taxon>
        <taxon>Bacilli</taxon>
        <taxon>Bacillales</taxon>
        <taxon>Paenibacillaceae</taxon>
        <taxon>Paenibacillus</taxon>
    </lineage>
</organism>
<dbReference type="InterPro" id="IPR002347">
    <property type="entry name" value="SDR_fam"/>
</dbReference>
<accession>A0ABS4H6T9</accession>
<dbReference type="EMBL" id="JAGGKP010000010">
    <property type="protein sequence ID" value="MBP1938082.1"/>
    <property type="molecule type" value="Genomic_DNA"/>
</dbReference>
<dbReference type="SUPFAM" id="SSF51735">
    <property type="entry name" value="NAD(P)-binding Rossmann-fold domains"/>
    <property type="match status" value="1"/>
</dbReference>
<dbReference type="RefSeq" id="WP_209851914.1">
    <property type="nucleotide sequence ID" value="NZ_CBCRVE010000004.1"/>
</dbReference>
<reference evidence="2 3" key="1">
    <citation type="submission" date="2021-03" db="EMBL/GenBank/DDBJ databases">
        <title>Genomic Encyclopedia of Type Strains, Phase IV (KMG-IV): sequencing the most valuable type-strain genomes for metagenomic binning, comparative biology and taxonomic classification.</title>
        <authorList>
            <person name="Goeker M."/>
        </authorList>
    </citation>
    <scope>NUCLEOTIDE SEQUENCE [LARGE SCALE GENOMIC DNA]</scope>
    <source>
        <strain evidence="2 3">DSM 23491</strain>
    </source>
</reference>
<dbReference type="InterPro" id="IPR036291">
    <property type="entry name" value="NAD(P)-bd_dom_sf"/>
</dbReference>
<gene>
    <name evidence="2" type="ORF">J2Z20_003000</name>
</gene>
<dbReference type="InterPro" id="IPR050259">
    <property type="entry name" value="SDR"/>
</dbReference>
<proteinExistence type="inferred from homology"/>
<dbReference type="PRINTS" id="PR00081">
    <property type="entry name" value="GDHRDH"/>
</dbReference>
<dbReference type="PANTHER" id="PTHR42879">
    <property type="entry name" value="3-OXOACYL-(ACYL-CARRIER-PROTEIN) REDUCTASE"/>
    <property type="match status" value="1"/>
</dbReference>
<evidence type="ECO:0000313" key="2">
    <source>
        <dbReference type="EMBL" id="MBP1938082.1"/>
    </source>
</evidence>
<comment type="similarity">
    <text evidence="1">Belongs to the short-chain dehydrogenases/reductases (SDR) family.</text>
</comment>
<dbReference type="CDD" id="cd05233">
    <property type="entry name" value="SDR_c"/>
    <property type="match status" value="1"/>
</dbReference>
<evidence type="ECO:0000256" key="1">
    <source>
        <dbReference type="ARBA" id="ARBA00006484"/>
    </source>
</evidence>
<protein>
    <submittedName>
        <fullName evidence="2">NAD(P)-dependent dehydrogenase (Short-subunit alcohol dehydrogenase family)</fullName>
    </submittedName>
</protein>
<dbReference type="Pfam" id="PF13561">
    <property type="entry name" value="adh_short_C2"/>
    <property type="match status" value="1"/>
</dbReference>
<comment type="caution">
    <text evidence="2">The sequence shown here is derived from an EMBL/GenBank/DDBJ whole genome shotgun (WGS) entry which is preliminary data.</text>
</comment>
<dbReference type="Gene3D" id="3.40.50.720">
    <property type="entry name" value="NAD(P)-binding Rossmann-like Domain"/>
    <property type="match status" value="1"/>
</dbReference>
<dbReference type="PRINTS" id="PR00080">
    <property type="entry name" value="SDRFAMILY"/>
</dbReference>
<dbReference type="PANTHER" id="PTHR42879:SF2">
    <property type="entry name" value="3-OXOACYL-[ACYL-CARRIER-PROTEIN] REDUCTASE FABG"/>
    <property type="match status" value="1"/>
</dbReference>